<evidence type="ECO:0000256" key="1">
    <source>
        <dbReference type="ARBA" id="ARBA00005417"/>
    </source>
</evidence>
<dbReference type="PROSITE" id="PS50893">
    <property type="entry name" value="ABC_TRANSPORTER_2"/>
    <property type="match status" value="1"/>
</dbReference>
<dbReference type="PANTHER" id="PTHR43776:SF7">
    <property type="entry name" value="D,D-DIPEPTIDE TRANSPORT ATP-BINDING PROTEIN DDPF-RELATED"/>
    <property type="match status" value="1"/>
</dbReference>
<name>A0A660KZH4_9ACTN</name>
<evidence type="ECO:0000313" key="6">
    <source>
        <dbReference type="EMBL" id="RKQ86568.1"/>
    </source>
</evidence>
<comment type="caution">
    <text evidence="6">The sequence shown here is derived from an EMBL/GenBank/DDBJ whole genome shotgun (WGS) entry which is preliminary data.</text>
</comment>
<dbReference type="EMBL" id="RBIL01000002">
    <property type="protein sequence ID" value="RKQ86568.1"/>
    <property type="molecule type" value="Genomic_DNA"/>
</dbReference>
<reference evidence="6 7" key="1">
    <citation type="submission" date="2018-10" db="EMBL/GenBank/DDBJ databases">
        <title>Genomic Encyclopedia of Archaeal and Bacterial Type Strains, Phase II (KMG-II): from individual species to whole genera.</title>
        <authorList>
            <person name="Goeker M."/>
        </authorList>
    </citation>
    <scope>NUCLEOTIDE SEQUENCE [LARGE SCALE GENOMIC DNA]</scope>
    <source>
        <strain evidence="6 7">DSM 14954</strain>
    </source>
</reference>
<dbReference type="InterPro" id="IPR027417">
    <property type="entry name" value="P-loop_NTPase"/>
</dbReference>
<dbReference type="InterPro" id="IPR017871">
    <property type="entry name" value="ABC_transporter-like_CS"/>
</dbReference>
<dbReference type="Pfam" id="PF00005">
    <property type="entry name" value="ABC_tran"/>
    <property type="match status" value="1"/>
</dbReference>
<protein>
    <submittedName>
        <fullName evidence="6">ABC transporter family protein</fullName>
    </submittedName>
</protein>
<dbReference type="InterPro" id="IPR050319">
    <property type="entry name" value="ABC_transp_ATP-bind"/>
</dbReference>
<evidence type="ECO:0000256" key="2">
    <source>
        <dbReference type="ARBA" id="ARBA00022448"/>
    </source>
</evidence>
<dbReference type="PANTHER" id="PTHR43776">
    <property type="entry name" value="TRANSPORT ATP-BINDING PROTEIN"/>
    <property type="match status" value="1"/>
</dbReference>
<evidence type="ECO:0000256" key="3">
    <source>
        <dbReference type="ARBA" id="ARBA00022741"/>
    </source>
</evidence>
<accession>A0A660KZH4</accession>
<dbReference type="CDD" id="cd03257">
    <property type="entry name" value="ABC_NikE_OppD_transporters"/>
    <property type="match status" value="1"/>
</dbReference>
<dbReference type="Gene3D" id="3.40.50.300">
    <property type="entry name" value="P-loop containing nucleotide triphosphate hydrolases"/>
    <property type="match status" value="1"/>
</dbReference>
<dbReference type="InterPro" id="IPR003593">
    <property type="entry name" value="AAA+_ATPase"/>
</dbReference>
<feature type="domain" description="ABC transporter" evidence="5">
    <location>
        <begin position="2"/>
        <end position="216"/>
    </location>
</feature>
<keyword evidence="4" id="KW-0067">ATP-binding</keyword>
<keyword evidence="3" id="KW-0547">Nucleotide-binding</keyword>
<dbReference type="GO" id="GO:0055085">
    <property type="term" value="P:transmembrane transport"/>
    <property type="evidence" value="ECO:0007669"/>
    <property type="project" value="UniProtKB-ARBA"/>
</dbReference>
<comment type="similarity">
    <text evidence="1">Belongs to the ABC transporter superfamily.</text>
</comment>
<dbReference type="InterPro" id="IPR003439">
    <property type="entry name" value="ABC_transporter-like_ATP-bd"/>
</dbReference>
<dbReference type="GO" id="GO:0005524">
    <property type="term" value="F:ATP binding"/>
    <property type="evidence" value="ECO:0007669"/>
    <property type="project" value="UniProtKB-KW"/>
</dbReference>
<dbReference type="AlphaFoldDB" id="A0A660KZH4"/>
<evidence type="ECO:0000313" key="7">
    <source>
        <dbReference type="Proteomes" id="UP000278962"/>
    </source>
</evidence>
<evidence type="ECO:0000256" key="4">
    <source>
        <dbReference type="ARBA" id="ARBA00022840"/>
    </source>
</evidence>
<organism evidence="6 7">
    <name type="scientific">Solirubrobacter pauli</name>
    <dbReference type="NCBI Taxonomy" id="166793"/>
    <lineage>
        <taxon>Bacteria</taxon>
        <taxon>Bacillati</taxon>
        <taxon>Actinomycetota</taxon>
        <taxon>Thermoleophilia</taxon>
        <taxon>Solirubrobacterales</taxon>
        <taxon>Solirubrobacteraceae</taxon>
        <taxon>Solirubrobacter</taxon>
    </lineage>
</organism>
<dbReference type="GO" id="GO:0016887">
    <property type="term" value="F:ATP hydrolysis activity"/>
    <property type="evidence" value="ECO:0007669"/>
    <property type="project" value="InterPro"/>
</dbReference>
<gene>
    <name evidence="6" type="ORF">C8N24_4581</name>
</gene>
<keyword evidence="2" id="KW-0813">Transport</keyword>
<dbReference type="OrthoDB" id="8481147at2"/>
<sequence length="218" mass="23347">MLVVDDVRVRFGAVTAVDGVSLTLAPGEILGLVGDSGCGKTTLARVIVGLERPQSGRVFLDGEELLPRRRALRRRVQLVFQDPESSLSPRWTIGRTLEEPLQLAGLGNRAERVARVGELLELVGLPQAFAARHPRALSGGQRQRIGIARALASAPDVLVCDEPVSSLDVSVRAQVMNVLLELRDELGLSVLLIAHDAVLVHQASDRVLAMRAGALLPG</sequence>
<keyword evidence="7" id="KW-1185">Reference proteome</keyword>
<dbReference type="PROSITE" id="PS00211">
    <property type="entry name" value="ABC_TRANSPORTER_1"/>
    <property type="match status" value="1"/>
</dbReference>
<evidence type="ECO:0000259" key="5">
    <source>
        <dbReference type="PROSITE" id="PS50893"/>
    </source>
</evidence>
<proteinExistence type="inferred from homology"/>
<dbReference type="SMART" id="SM00382">
    <property type="entry name" value="AAA"/>
    <property type="match status" value="1"/>
</dbReference>
<dbReference type="Proteomes" id="UP000278962">
    <property type="component" value="Unassembled WGS sequence"/>
</dbReference>
<dbReference type="SUPFAM" id="SSF52540">
    <property type="entry name" value="P-loop containing nucleoside triphosphate hydrolases"/>
    <property type="match status" value="1"/>
</dbReference>
<dbReference type="RefSeq" id="WP_121254408.1">
    <property type="nucleotide sequence ID" value="NZ_RBIL01000002.1"/>
</dbReference>